<gene>
    <name evidence="1" type="ORF">M404DRAFT_107505</name>
</gene>
<reference evidence="1 2" key="1">
    <citation type="submission" date="2014-04" db="EMBL/GenBank/DDBJ databases">
        <authorList>
            <consortium name="DOE Joint Genome Institute"/>
            <person name="Kuo A."/>
            <person name="Kohler A."/>
            <person name="Costa M.D."/>
            <person name="Nagy L.G."/>
            <person name="Floudas D."/>
            <person name="Copeland A."/>
            <person name="Barry K.W."/>
            <person name="Cichocki N."/>
            <person name="Veneault-Fourrey C."/>
            <person name="LaButti K."/>
            <person name="Lindquist E.A."/>
            <person name="Lipzen A."/>
            <person name="Lundell T."/>
            <person name="Morin E."/>
            <person name="Murat C."/>
            <person name="Sun H."/>
            <person name="Tunlid A."/>
            <person name="Henrissat B."/>
            <person name="Grigoriev I.V."/>
            <person name="Hibbett D.S."/>
            <person name="Martin F."/>
            <person name="Nordberg H.P."/>
            <person name="Cantor M.N."/>
            <person name="Hua S.X."/>
        </authorList>
    </citation>
    <scope>NUCLEOTIDE SEQUENCE [LARGE SCALE GENOMIC DNA]</scope>
    <source>
        <strain evidence="1 2">Marx 270</strain>
    </source>
</reference>
<dbReference type="HOGENOM" id="CLU_077575_1_0_1"/>
<accession>A0A0C3JXC5</accession>
<dbReference type="InParanoid" id="A0A0C3JXC5"/>
<evidence type="ECO:0000313" key="2">
    <source>
        <dbReference type="Proteomes" id="UP000054217"/>
    </source>
</evidence>
<evidence type="ECO:0000313" key="1">
    <source>
        <dbReference type="EMBL" id="KIO13783.1"/>
    </source>
</evidence>
<organism evidence="1 2">
    <name type="scientific">Pisolithus tinctorius Marx 270</name>
    <dbReference type="NCBI Taxonomy" id="870435"/>
    <lineage>
        <taxon>Eukaryota</taxon>
        <taxon>Fungi</taxon>
        <taxon>Dikarya</taxon>
        <taxon>Basidiomycota</taxon>
        <taxon>Agaricomycotina</taxon>
        <taxon>Agaricomycetes</taxon>
        <taxon>Agaricomycetidae</taxon>
        <taxon>Boletales</taxon>
        <taxon>Sclerodermatineae</taxon>
        <taxon>Pisolithaceae</taxon>
        <taxon>Pisolithus</taxon>
    </lineage>
</organism>
<proteinExistence type="predicted"/>
<dbReference type="EMBL" id="KN831945">
    <property type="protein sequence ID" value="KIO13783.1"/>
    <property type="molecule type" value="Genomic_DNA"/>
</dbReference>
<dbReference type="AlphaFoldDB" id="A0A0C3JXC5"/>
<protein>
    <recommendedName>
        <fullName evidence="3">Reverse transcriptase domain-containing protein</fullName>
    </recommendedName>
</protein>
<name>A0A0C3JXC5_PISTI</name>
<reference evidence="2" key="2">
    <citation type="submission" date="2015-01" db="EMBL/GenBank/DDBJ databases">
        <title>Evolutionary Origins and Diversification of the Mycorrhizal Mutualists.</title>
        <authorList>
            <consortium name="DOE Joint Genome Institute"/>
            <consortium name="Mycorrhizal Genomics Consortium"/>
            <person name="Kohler A."/>
            <person name="Kuo A."/>
            <person name="Nagy L.G."/>
            <person name="Floudas D."/>
            <person name="Copeland A."/>
            <person name="Barry K.W."/>
            <person name="Cichocki N."/>
            <person name="Veneault-Fourrey C."/>
            <person name="LaButti K."/>
            <person name="Lindquist E.A."/>
            <person name="Lipzen A."/>
            <person name="Lundell T."/>
            <person name="Morin E."/>
            <person name="Murat C."/>
            <person name="Riley R."/>
            <person name="Ohm R."/>
            <person name="Sun H."/>
            <person name="Tunlid A."/>
            <person name="Henrissat B."/>
            <person name="Grigoriev I.V."/>
            <person name="Hibbett D.S."/>
            <person name="Martin F."/>
        </authorList>
    </citation>
    <scope>NUCLEOTIDE SEQUENCE [LARGE SCALE GENOMIC DNA]</scope>
    <source>
        <strain evidence="2">Marx 270</strain>
    </source>
</reference>
<feature type="non-terminal residue" evidence="1">
    <location>
        <position position="1"/>
    </location>
</feature>
<evidence type="ECO:0008006" key="3">
    <source>
        <dbReference type="Google" id="ProtNLM"/>
    </source>
</evidence>
<keyword evidence="2" id="KW-1185">Reference proteome</keyword>
<dbReference type="OrthoDB" id="2205812at2759"/>
<dbReference type="Proteomes" id="UP000054217">
    <property type="component" value="Unassembled WGS sequence"/>
</dbReference>
<feature type="non-terminal residue" evidence="1">
    <location>
        <position position="174"/>
    </location>
</feature>
<sequence length="174" mass="19468">IVSMFADNTTVYLSAMDDVNVLNDILSKWCCASGAKFNIDKTEIIPIGTQSYCLSLAESTKLNPTSTAFPLTVRIACDGQAVCILGAWLGNKVNEPSVWSPILEKLESCLWKWNTCNPLIKGRRTIIQWTFGSMTQYLTCIQGMPRSTEDFLTKQLKHFAWDSNSKSNINFDVL</sequence>